<keyword evidence="1" id="KW-0547">Nucleotide-binding</keyword>
<dbReference type="EMBL" id="JANPWZ010001551">
    <property type="protein sequence ID" value="KAJ3564935.1"/>
    <property type="molecule type" value="Genomic_DNA"/>
</dbReference>
<keyword evidence="6" id="KW-1185">Reference proteome</keyword>
<sequence length="919" mass="105127">MSQPTQQQDGAKEQEKTNLDLLIVSVRHPKDPVTMKDYPLNMFISKEGRRSASRKPEHFDYKSFRLRLSDELGIAIDAKLYVTTMKERPFSTEAEFHGFLLAAQNGKSPGHPGPRVKLPYHEITTVVPEDDGEIQQSLQGVKDPFMNRSNSDGSKDWPEVCKFFNCSESDDQIEVLGLKLSLFPYQAWTVWRVFSQIAERRVPSFIIGDAPGLGKTGMSLTIAVIFAMLKKTQQDIERERRAGRNANHLPGTQQANAQCPSHVAKRIQCPCVPNSLSGKIVKEMLDFPTLICVPPHLLGQWYTEAKTWFDVGPDSPAKIMRAFIRHADVRRDQQQLTPNVAQSIMGELVLPCTTLDYKINAQVGSSRNIIIFSNSGTAGLVSLFKRFGPPVTNPQSQPRRGRGAPRMQPLLWNSLACSLVFFDEYHKYYGTAGTTQSFKLLQEMRERVNGKILAVGLSANIKQGPALYAPFVNHYRNSSPTHTDMSLATRLELQRMAIYSTDFKYLSTHNRDVLTNRQQKEYDTRHARLTGFLDDFNPEMTVARDPSSLFRGKRIGGPLGLIHIKACPMTEGNTYDAIRQLSVRVAQNITQLYQDRLEYLTERGRENEMPTKKDFTDNMIHTMAQYPARPNQDKAWRTLSRSCSFPLVGLLTRDQTIDSDKLLTEAIKDVATPITDRLHPDRRDRLQINEINDHLRKSPFYPYRAQLEQESPKINFIEELINRLLVTKDRPVGDEQVKERHGDPPADGTNNHHLLVFSEMAISAFLCFMILWTRFEAEIRDKKIFILYVHSGVPAAVRHVYKGYLQEDCQPGDPIKILISTSNLFGEGYNLQRVNTCVLTEIPSTYEIQRQCFGRVDRTGQSMRTWLYQLYDERNPTEKIRYRRNKNKRELAMREAQGDDVQEQPEEDLIDELDPNRRA</sequence>
<dbReference type="Gene3D" id="3.40.50.300">
    <property type="entry name" value="P-loop containing nucleotide triphosphate hydrolases"/>
    <property type="match status" value="2"/>
</dbReference>
<feature type="domain" description="SNF2 N-terminal" evidence="4">
    <location>
        <begin position="196"/>
        <end position="309"/>
    </location>
</feature>
<dbReference type="InterPro" id="IPR000330">
    <property type="entry name" value="SNF2_N"/>
</dbReference>
<dbReference type="InterPro" id="IPR027417">
    <property type="entry name" value="P-loop_NTPase"/>
</dbReference>
<dbReference type="SUPFAM" id="SSF52540">
    <property type="entry name" value="P-loop containing nucleoside triphosphate hydrolases"/>
    <property type="match status" value="2"/>
</dbReference>
<keyword evidence="2" id="KW-0067">ATP-binding</keyword>
<name>A0A9W8NA83_9PEZI</name>
<evidence type="ECO:0000313" key="6">
    <source>
        <dbReference type="Proteomes" id="UP001148614"/>
    </source>
</evidence>
<comment type="caution">
    <text evidence="5">The sequence shown here is derived from an EMBL/GenBank/DDBJ whole genome shotgun (WGS) entry which is preliminary data.</text>
</comment>
<feature type="compositionally biased region" description="Acidic residues" evidence="3">
    <location>
        <begin position="898"/>
        <end position="913"/>
    </location>
</feature>
<protein>
    <recommendedName>
        <fullName evidence="4">SNF2 N-terminal domain-containing protein</fullName>
    </recommendedName>
</protein>
<evidence type="ECO:0000313" key="5">
    <source>
        <dbReference type="EMBL" id="KAJ3564935.1"/>
    </source>
</evidence>
<proteinExistence type="predicted"/>
<gene>
    <name evidence="5" type="ORF">NPX13_g7677</name>
</gene>
<accession>A0A9W8NA83</accession>
<dbReference type="GO" id="GO:0005524">
    <property type="term" value="F:ATP binding"/>
    <property type="evidence" value="ECO:0007669"/>
    <property type="project" value="InterPro"/>
</dbReference>
<dbReference type="VEuPathDB" id="FungiDB:F4678DRAFT_439591"/>
<dbReference type="VEuPathDB" id="FungiDB:F4678DRAFT_481201"/>
<feature type="region of interest" description="Disordered" evidence="3">
    <location>
        <begin position="892"/>
        <end position="919"/>
    </location>
</feature>
<dbReference type="Pfam" id="PF00176">
    <property type="entry name" value="SNF2-rel_dom"/>
    <property type="match status" value="1"/>
</dbReference>
<reference evidence="5" key="1">
    <citation type="submission" date="2022-07" db="EMBL/GenBank/DDBJ databases">
        <title>Genome Sequence of Xylaria arbuscula.</title>
        <authorList>
            <person name="Buettner E."/>
        </authorList>
    </citation>
    <scope>NUCLEOTIDE SEQUENCE</scope>
    <source>
        <strain evidence="5">VT107</strain>
    </source>
</reference>
<dbReference type="AlphaFoldDB" id="A0A9W8NA83"/>
<dbReference type="Proteomes" id="UP001148614">
    <property type="component" value="Unassembled WGS sequence"/>
</dbReference>
<evidence type="ECO:0000256" key="2">
    <source>
        <dbReference type="ARBA" id="ARBA00022840"/>
    </source>
</evidence>
<evidence type="ECO:0000256" key="3">
    <source>
        <dbReference type="SAM" id="MobiDB-lite"/>
    </source>
</evidence>
<organism evidence="5 6">
    <name type="scientific">Xylaria arbuscula</name>
    <dbReference type="NCBI Taxonomy" id="114810"/>
    <lineage>
        <taxon>Eukaryota</taxon>
        <taxon>Fungi</taxon>
        <taxon>Dikarya</taxon>
        <taxon>Ascomycota</taxon>
        <taxon>Pezizomycotina</taxon>
        <taxon>Sordariomycetes</taxon>
        <taxon>Xylariomycetidae</taxon>
        <taxon>Xylariales</taxon>
        <taxon>Xylariaceae</taxon>
        <taxon>Xylaria</taxon>
    </lineage>
</organism>
<evidence type="ECO:0000259" key="4">
    <source>
        <dbReference type="Pfam" id="PF00176"/>
    </source>
</evidence>
<evidence type="ECO:0000256" key="1">
    <source>
        <dbReference type="ARBA" id="ARBA00022741"/>
    </source>
</evidence>